<dbReference type="PANTHER" id="PTHR33667">
    <property type="entry name" value="SI:DKEY-57N24.6"/>
    <property type="match status" value="1"/>
</dbReference>
<feature type="region of interest" description="Disordered" evidence="1">
    <location>
        <begin position="148"/>
        <end position="253"/>
    </location>
</feature>
<reference evidence="2 3" key="1">
    <citation type="journal article" date="2021" name="Sci. Rep.">
        <title>Genome sequencing of the multicellular alga Astrephomene provides insights into convergent evolution of germ-soma differentiation.</title>
        <authorList>
            <person name="Yamashita S."/>
            <person name="Yamamoto K."/>
            <person name="Matsuzaki R."/>
            <person name="Suzuki S."/>
            <person name="Yamaguchi H."/>
            <person name="Hirooka S."/>
            <person name="Minakuchi Y."/>
            <person name="Miyagishima S."/>
            <person name="Kawachi M."/>
            <person name="Toyoda A."/>
            <person name="Nozaki H."/>
        </authorList>
    </citation>
    <scope>NUCLEOTIDE SEQUENCE [LARGE SCALE GENOMIC DNA]</scope>
    <source>
        <strain evidence="2 3">NIES-4017</strain>
    </source>
</reference>
<feature type="region of interest" description="Disordered" evidence="1">
    <location>
        <begin position="709"/>
        <end position="745"/>
    </location>
</feature>
<protein>
    <submittedName>
        <fullName evidence="2">Uncharacterized protein</fullName>
    </submittedName>
</protein>
<feature type="non-terminal residue" evidence="2">
    <location>
        <position position="1"/>
    </location>
</feature>
<evidence type="ECO:0000256" key="1">
    <source>
        <dbReference type="SAM" id="MobiDB-lite"/>
    </source>
</evidence>
<feature type="compositionally biased region" description="Low complexity" evidence="1">
    <location>
        <begin position="513"/>
        <end position="522"/>
    </location>
</feature>
<dbReference type="EMBL" id="BMAR01000049">
    <property type="protein sequence ID" value="GFR51407.1"/>
    <property type="molecule type" value="Genomic_DNA"/>
</dbReference>
<feature type="region of interest" description="Disordered" evidence="1">
    <location>
        <begin position="468"/>
        <end position="573"/>
    </location>
</feature>
<keyword evidence="3" id="KW-1185">Reference proteome</keyword>
<feature type="compositionally biased region" description="Basic residues" evidence="1">
    <location>
        <begin position="499"/>
        <end position="512"/>
    </location>
</feature>
<evidence type="ECO:0000313" key="2">
    <source>
        <dbReference type="EMBL" id="GFR51407.1"/>
    </source>
</evidence>
<comment type="caution">
    <text evidence="2">The sequence shown here is derived from an EMBL/GenBank/DDBJ whole genome shotgun (WGS) entry which is preliminary data.</text>
</comment>
<feature type="compositionally biased region" description="Acidic residues" evidence="1">
    <location>
        <begin position="468"/>
        <end position="478"/>
    </location>
</feature>
<feature type="compositionally biased region" description="Low complexity" evidence="1">
    <location>
        <begin position="179"/>
        <end position="199"/>
    </location>
</feature>
<proteinExistence type="predicted"/>
<name>A0AAD3E215_9CHLO</name>
<organism evidence="2 3">
    <name type="scientific">Astrephomene gubernaculifera</name>
    <dbReference type="NCBI Taxonomy" id="47775"/>
    <lineage>
        <taxon>Eukaryota</taxon>
        <taxon>Viridiplantae</taxon>
        <taxon>Chlorophyta</taxon>
        <taxon>core chlorophytes</taxon>
        <taxon>Chlorophyceae</taxon>
        <taxon>CS clade</taxon>
        <taxon>Chlamydomonadales</taxon>
        <taxon>Astrephomenaceae</taxon>
        <taxon>Astrephomene</taxon>
    </lineage>
</organism>
<feature type="compositionally biased region" description="Basic and acidic residues" evidence="1">
    <location>
        <begin position="871"/>
        <end position="887"/>
    </location>
</feature>
<dbReference type="AlphaFoldDB" id="A0AAD3E215"/>
<feature type="compositionally biased region" description="Gly residues" evidence="1">
    <location>
        <begin position="206"/>
        <end position="219"/>
    </location>
</feature>
<dbReference type="Proteomes" id="UP001054857">
    <property type="component" value="Unassembled WGS sequence"/>
</dbReference>
<evidence type="ECO:0000313" key="3">
    <source>
        <dbReference type="Proteomes" id="UP001054857"/>
    </source>
</evidence>
<accession>A0AAD3E215</accession>
<feature type="region of interest" description="Disordered" evidence="1">
    <location>
        <begin position="831"/>
        <end position="895"/>
    </location>
</feature>
<feature type="compositionally biased region" description="Gly residues" evidence="1">
    <location>
        <begin position="523"/>
        <end position="547"/>
    </location>
</feature>
<gene>
    <name evidence="2" type="ORF">Agub_g13845</name>
</gene>
<dbReference type="PANTHER" id="PTHR33667:SF7">
    <property type="entry name" value="RIKEN CDNA 1810020O05 GENE"/>
    <property type="match status" value="1"/>
</dbReference>
<sequence>GRGKGTLPDSEGYVCGVARVSLLDLARGYTRFSFHANIAPHTTVRGAASLDWTKRPGNYAEAGSLLKGEVRCAAPLSATRGCDPSLRVFARALFIMDYRDSDLFHTLEDVVRKNNAWKLGFKQPADKLPPDQLPPELKAKRRALEAAAAAAAVTGSGGSSGAPSHDPSYDDDKPRGHRSSLSSAGSAQQAPRRSSSAYSLQDMAVKGGGGGGGGTGGAVRGWSAASPSPQPPRRDSASPAGLASRLDNNDSKRHVLFDSDSEADDEPDEPPTAAELALDALCVDIDRVQLEMRELQALSTTQLSGQQAGDRQLDLLTGWHLVDGRERIILVEGLAEGAMRIVKGIAEWALETPKPEEGWRRRAVLFSASPALRTASRLYAPLGVDLWIVKLRAPLPKLLGEPGSFATGRVRPDCVQGLRRLGALRSVACWSRQMYDLSLWPSPQQLQLVDKKFGGELMAADVLGVEVEDEPDSDDEDGGPALGALLEDSRSQKSSNRSNRSRRSSRSRRSMKSLRSCRSGKSGKSGKGSKGSKGSRGGKGGKGSKGNKGGRRGPRGSSAGNGGGEEEGSVTRRTLDARNEDYLRMRRKMRAARLQRDWVTLNRDSLRALEAKMGHIKESWREWNPQRAAHEELVAAMRAGTLTAEEIASMSARRPNLQPIPGTLGRQDAVCRGWYPHPTPFKWPAPRAPAEFRDLPNKPSGFRVEQLSEPWEDPSSAFKPTASAAGAYGGGGGGELSDPAWEEGRGRGEFRTVVRGEENGLFGADRSYWLTIHGEREAELRAAQVAAAEEWRRRLVVADPVMRTTLPQRPPRPAQADRFTPLLHDDPTKRGLKVSHAPAPPLNSDLDYPWVDPRTRVGVAGPAGERGGGGPREDKSKLMSPSKDFRHVTGKPKTAVHKLPYNQSWTASLRDKYYGQ</sequence>